<evidence type="ECO:0000259" key="15">
    <source>
        <dbReference type="SMART" id="SM00899"/>
    </source>
</evidence>
<dbReference type="InterPro" id="IPR036388">
    <property type="entry name" value="WH-like_DNA-bd_sf"/>
</dbReference>
<keyword evidence="8 13" id="KW-0862">Zinc</keyword>
<evidence type="ECO:0000313" key="16">
    <source>
        <dbReference type="EMBL" id="QTA83658.1"/>
    </source>
</evidence>
<dbReference type="Pfam" id="PF01475">
    <property type="entry name" value="FUR"/>
    <property type="match status" value="1"/>
</dbReference>
<dbReference type="SMART" id="SM00899">
    <property type="entry name" value="FeoA"/>
    <property type="match status" value="1"/>
</dbReference>
<evidence type="ECO:0000256" key="5">
    <source>
        <dbReference type="ARBA" id="ARBA00022490"/>
    </source>
</evidence>
<evidence type="ECO:0000256" key="6">
    <source>
        <dbReference type="ARBA" id="ARBA00022491"/>
    </source>
</evidence>
<feature type="binding site" evidence="13">
    <location>
        <position position="141"/>
    </location>
    <ligand>
        <name>Zn(2+)</name>
        <dbReference type="ChEBI" id="CHEBI:29105"/>
    </ligand>
</feature>
<dbReference type="RefSeq" id="WP_207689469.1">
    <property type="nucleotide sequence ID" value="NZ_CP061799.1"/>
</dbReference>
<dbReference type="Proteomes" id="UP000663720">
    <property type="component" value="Chromosome"/>
</dbReference>
<comment type="similarity">
    <text evidence="2">Belongs to the Fur family.</text>
</comment>
<sequence>MKHIHHQEKEQFKQLFSRENIDKFEDRFKILEIFLQSEQHVTEQDLIQSLNKNGHEFNPEFVADTLNLMCRFGFAQKNEFDDGVIRYEHRHLGDNHDHMICTRCGKITEFRDHELEAMHVRVASMHGFHMLQHGLSIYGICSECISQRTPLIPLALGQKREILTVSEFTGGMASRMRLLSMGLRIGDKVEIISNSGNGQLVIAVDCKRYAIGRGLAEKILVRPGQ</sequence>
<dbReference type="Gene3D" id="1.10.10.10">
    <property type="entry name" value="Winged helix-like DNA-binding domain superfamily/Winged helix DNA-binding domain"/>
    <property type="match status" value="1"/>
</dbReference>
<evidence type="ECO:0000256" key="2">
    <source>
        <dbReference type="ARBA" id="ARBA00007957"/>
    </source>
</evidence>
<dbReference type="InterPro" id="IPR002481">
    <property type="entry name" value="FUR"/>
</dbReference>
<comment type="cofactor">
    <cofactor evidence="14">
        <name>Mn(2+)</name>
        <dbReference type="ChEBI" id="CHEBI:29035"/>
    </cofactor>
    <cofactor evidence="14">
        <name>Fe(2+)</name>
        <dbReference type="ChEBI" id="CHEBI:29033"/>
    </cofactor>
    <text evidence="14">Binds 1 Mn(2+) or Fe(2+) ion per subunit.</text>
</comment>
<feature type="binding site" evidence="14">
    <location>
        <position position="97"/>
    </location>
    <ligand>
        <name>Fe cation</name>
        <dbReference type="ChEBI" id="CHEBI:24875"/>
    </ligand>
</feature>
<gene>
    <name evidence="16" type="primary">fur</name>
    <name evidence="16" type="ORF">dnl_60710</name>
</gene>
<evidence type="ECO:0000256" key="14">
    <source>
        <dbReference type="PIRSR" id="PIRSR602481-2"/>
    </source>
</evidence>
<comment type="subcellular location">
    <subcellularLocation>
        <location evidence="1">Cytoplasm</location>
    </subcellularLocation>
</comment>
<comment type="subunit">
    <text evidence="3">Homodimer.</text>
</comment>
<keyword evidence="6" id="KW-0678">Repressor</keyword>
<evidence type="ECO:0000256" key="10">
    <source>
        <dbReference type="ARBA" id="ARBA00023015"/>
    </source>
</evidence>
<dbReference type="InterPro" id="IPR036390">
    <property type="entry name" value="WH_DNA-bd_sf"/>
</dbReference>
<organism evidence="16 17">
    <name type="scientific">Desulfonema limicola</name>
    <dbReference type="NCBI Taxonomy" id="45656"/>
    <lineage>
        <taxon>Bacteria</taxon>
        <taxon>Pseudomonadati</taxon>
        <taxon>Thermodesulfobacteriota</taxon>
        <taxon>Desulfobacteria</taxon>
        <taxon>Desulfobacterales</taxon>
        <taxon>Desulfococcaceae</taxon>
        <taxon>Desulfonema</taxon>
    </lineage>
</organism>
<dbReference type="GO" id="GO:1900376">
    <property type="term" value="P:regulation of secondary metabolite biosynthetic process"/>
    <property type="evidence" value="ECO:0007669"/>
    <property type="project" value="TreeGrafter"/>
</dbReference>
<evidence type="ECO:0000256" key="3">
    <source>
        <dbReference type="ARBA" id="ARBA00011738"/>
    </source>
</evidence>
<feature type="binding site" evidence="13">
    <location>
        <position position="104"/>
    </location>
    <ligand>
        <name>Zn(2+)</name>
        <dbReference type="ChEBI" id="CHEBI:29105"/>
    </ligand>
</feature>
<dbReference type="InterPro" id="IPR007167">
    <property type="entry name" value="Fe-transptr_FeoA-like"/>
</dbReference>
<reference evidence="16" key="1">
    <citation type="journal article" date="2021" name="Microb. Physiol.">
        <title>Proteogenomic Insights into the Physiology of Marine, Sulfate-Reducing, Filamentous Desulfonema limicola and Desulfonema magnum.</title>
        <authorList>
            <person name="Schnaars V."/>
            <person name="Wohlbrand L."/>
            <person name="Scheve S."/>
            <person name="Hinrichs C."/>
            <person name="Reinhardt R."/>
            <person name="Rabus R."/>
        </authorList>
    </citation>
    <scope>NUCLEOTIDE SEQUENCE</scope>
    <source>
        <strain evidence="16">5ac10</strain>
    </source>
</reference>
<dbReference type="SUPFAM" id="SSF50037">
    <property type="entry name" value="C-terminal domain of transcriptional repressors"/>
    <property type="match status" value="1"/>
</dbReference>
<accession>A0A975BE58</accession>
<evidence type="ECO:0000256" key="11">
    <source>
        <dbReference type="ARBA" id="ARBA00023125"/>
    </source>
</evidence>
<keyword evidence="5" id="KW-0963">Cytoplasm</keyword>
<evidence type="ECO:0000256" key="7">
    <source>
        <dbReference type="ARBA" id="ARBA00022723"/>
    </source>
</evidence>
<evidence type="ECO:0000313" key="17">
    <source>
        <dbReference type="Proteomes" id="UP000663720"/>
    </source>
</evidence>
<feature type="binding site" evidence="14">
    <location>
        <position position="116"/>
    </location>
    <ligand>
        <name>Fe cation</name>
        <dbReference type="ChEBI" id="CHEBI:24875"/>
    </ligand>
</feature>
<dbReference type="GO" id="GO:0045892">
    <property type="term" value="P:negative regulation of DNA-templated transcription"/>
    <property type="evidence" value="ECO:0007669"/>
    <property type="project" value="TreeGrafter"/>
</dbReference>
<dbReference type="InterPro" id="IPR043135">
    <property type="entry name" value="Fur_C"/>
</dbReference>
<evidence type="ECO:0000256" key="4">
    <source>
        <dbReference type="ARBA" id="ARBA00020910"/>
    </source>
</evidence>
<dbReference type="Gene3D" id="2.30.30.90">
    <property type="match status" value="1"/>
</dbReference>
<comment type="cofactor">
    <cofactor evidence="13">
        <name>Zn(2+)</name>
        <dbReference type="ChEBI" id="CHEBI:29105"/>
    </cofactor>
    <text evidence="13">Binds 1 zinc ion per subunit.</text>
</comment>
<dbReference type="Pfam" id="PF04023">
    <property type="entry name" value="FeoA"/>
    <property type="match status" value="1"/>
</dbReference>
<dbReference type="EMBL" id="CP061799">
    <property type="protein sequence ID" value="QTA83658.1"/>
    <property type="molecule type" value="Genomic_DNA"/>
</dbReference>
<feature type="binding site" evidence="13">
    <location>
        <position position="101"/>
    </location>
    <ligand>
        <name>Zn(2+)</name>
        <dbReference type="ChEBI" id="CHEBI:29105"/>
    </ligand>
</feature>
<dbReference type="GO" id="GO:0000976">
    <property type="term" value="F:transcription cis-regulatory region binding"/>
    <property type="evidence" value="ECO:0007669"/>
    <property type="project" value="TreeGrafter"/>
</dbReference>
<dbReference type="InterPro" id="IPR038157">
    <property type="entry name" value="FeoA_core_dom"/>
</dbReference>
<feature type="domain" description="Ferrous iron transporter FeoA-like" evidence="15">
    <location>
        <begin position="152"/>
        <end position="223"/>
    </location>
</feature>
<keyword evidence="10" id="KW-0805">Transcription regulation</keyword>
<evidence type="ECO:0000256" key="1">
    <source>
        <dbReference type="ARBA" id="ARBA00004496"/>
    </source>
</evidence>
<keyword evidence="9 14" id="KW-0408">Iron</keyword>
<dbReference type="SUPFAM" id="SSF46785">
    <property type="entry name" value="Winged helix' DNA-binding domain"/>
    <property type="match status" value="1"/>
</dbReference>
<dbReference type="GO" id="GO:0008270">
    <property type="term" value="F:zinc ion binding"/>
    <property type="evidence" value="ECO:0007669"/>
    <property type="project" value="TreeGrafter"/>
</dbReference>
<dbReference type="InterPro" id="IPR008988">
    <property type="entry name" value="Transcriptional_repressor_C"/>
</dbReference>
<keyword evidence="11" id="KW-0238">DNA-binding</keyword>
<keyword evidence="7 13" id="KW-0479">Metal-binding</keyword>
<evidence type="ECO:0000256" key="9">
    <source>
        <dbReference type="ARBA" id="ARBA00023004"/>
    </source>
</evidence>
<proteinExistence type="inferred from homology"/>
<evidence type="ECO:0000256" key="8">
    <source>
        <dbReference type="ARBA" id="ARBA00022833"/>
    </source>
</evidence>
<dbReference type="AlphaFoldDB" id="A0A975BE58"/>
<dbReference type="PANTHER" id="PTHR33202:SF2">
    <property type="entry name" value="FERRIC UPTAKE REGULATION PROTEIN"/>
    <property type="match status" value="1"/>
</dbReference>
<dbReference type="PANTHER" id="PTHR33202">
    <property type="entry name" value="ZINC UPTAKE REGULATION PROTEIN"/>
    <property type="match status" value="1"/>
</dbReference>
<evidence type="ECO:0000256" key="13">
    <source>
        <dbReference type="PIRSR" id="PIRSR602481-1"/>
    </source>
</evidence>
<keyword evidence="12" id="KW-0804">Transcription</keyword>
<dbReference type="CDD" id="cd07153">
    <property type="entry name" value="Fur_like"/>
    <property type="match status" value="1"/>
</dbReference>
<feature type="binding site" evidence="14">
    <location>
        <position position="133"/>
    </location>
    <ligand>
        <name>Fe cation</name>
        <dbReference type="ChEBI" id="CHEBI:24875"/>
    </ligand>
</feature>
<evidence type="ECO:0000256" key="12">
    <source>
        <dbReference type="ARBA" id="ARBA00023163"/>
    </source>
</evidence>
<keyword evidence="17" id="KW-1185">Reference proteome</keyword>
<name>A0A975BE58_9BACT</name>
<dbReference type="GO" id="GO:0005829">
    <property type="term" value="C:cytosol"/>
    <property type="evidence" value="ECO:0007669"/>
    <property type="project" value="TreeGrafter"/>
</dbReference>
<dbReference type="GO" id="GO:0003700">
    <property type="term" value="F:DNA-binding transcription factor activity"/>
    <property type="evidence" value="ECO:0007669"/>
    <property type="project" value="InterPro"/>
</dbReference>
<protein>
    <recommendedName>
        <fullName evidence="4">Ferric uptake regulation protein</fullName>
    </recommendedName>
</protein>
<feature type="binding site" evidence="13">
    <location>
        <position position="144"/>
    </location>
    <ligand>
        <name>Zn(2+)</name>
        <dbReference type="ChEBI" id="CHEBI:29105"/>
    </ligand>
</feature>
<dbReference type="Gene3D" id="3.30.1490.190">
    <property type="match status" value="1"/>
</dbReference>
<dbReference type="KEGG" id="dli:dnl_60710"/>